<comment type="caution">
    <text evidence="1">The sequence shown here is derived from an EMBL/GenBank/DDBJ whole genome shotgun (WGS) entry which is preliminary data.</text>
</comment>
<evidence type="ECO:0000313" key="2">
    <source>
        <dbReference type="Proteomes" id="UP001487740"/>
    </source>
</evidence>
<name>A0AAW0SUN0_SCYPA</name>
<gene>
    <name evidence="1" type="ORF">O3P69_009469</name>
</gene>
<accession>A0AAW0SUN0</accession>
<protein>
    <submittedName>
        <fullName evidence="1">Uncharacterized protein</fullName>
    </submittedName>
</protein>
<dbReference type="AlphaFoldDB" id="A0AAW0SUN0"/>
<evidence type="ECO:0000313" key="1">
    <source>
        <dbReference type="EMBL" id="KAK8378768.1"/>
    </source>
</evidence>
<dbReference type="Proteomes" id="UP001487740">
    <property type="component" value="Unassembled WGS sequence"/>
</dbReference>
<organism evidence="1 2">
    <name type="scientific">Scylla paramamosain</name>
    <name type="common">Mud crab</name>
    <dbReference type="NCBI Taxonomy" id="85552"/>
    <lineage>
        <taxon>Eukaryota</taxon>
        <taxon>Metazoa</taxon>
        <taxon>Ecdysozoa</taxon>
        <taxon>Arthropoda</taxon>
        <taxon>Crustacea</taxon>
        <taxon>Multicrustacea</taxon>
        <taxon>Malacostraca</taxon>
        <taxon>Eumalacostraca</taxon>
        <taxon>Eucarida</taxon>
        <taxon>Decapoda</taxon>
        <taxon>Pleocyemata</taxon>
        <taxon>Brachyura</taxon>
        <taxon>Eubrachyura</taxon>
        <taxon>Portunoidea</taxon>
        <taxon>Portunidae</taxon>
        <taxon>Portuninae</taxon>
        <taxon>Scylla</taxon>
    </lineage>
</organism>
<keyword evidence="2" id="KW-1185">Reference proteome</keyword>
<proteinExistence type="predicted"/>
<reference evidence="1 2" key="1">
    <citation type="submission" date="2023-03" db="EMBL/GenBank/DDBJ databases">
        <title>High-quality genome of Scylla paramamosain provides insights in environmental adaptation.</title>
        <authorList>
            <person name="Zhang L."/>
        </authorList>
    </citation>
    <scope>NUCLEOTIDE SEQUENCE [LARGE SCALE GENOMIC DNA]</scope>
    <source>
        <strain evidence="1">LZ_2023a</strain>
        <tissue evidence="1">Muscle</tissue>
    </source>
</reference>
<sequence>MRGRVKMYAGVFFISFEADAHGRRPTQRRLWAVAGVLATKVSGCTQTPCRLAFLSSVKIAALSRETGAACPSLLSCQVSRVASWSTMRLSEAAGRGPGVWWWAAVATPAPPRSKASMKAVFVAAIPS</sequence>
<dbReference type="EMBL" id="JARAKH010000044">
    <property type="protein sequence ID" value="KAK8378768.1"/>
    <property type="molecule type" value="Genomic_DNA"/>
</dbReference>